<dbReference type="Proteomes" id="UP000314294">
    <property type="component" value="Unassembled WGS sequence"/>
</dbReference>
<proteinExistence type="predicted"/>
<name>A0A4Z2F7P8_9TELE</name>
<feature type="region of interest" description="Disordered" evidence="1">
    <location>
        <begin position="26"/>
        <end position="75"/>
    </location>
</feature>
<feature type="compositionally biased region" description="Basic and acidic residues" evidence="1">
    <location>
        <begin position="49"/>
        <end position="59"/>
    </location>
</feature>
<accession>A0A4Z2F7P8</accession>
<comment type="caution">
    <text evidence="2">The sequence shown here is derived from an EMBL/GenBank/DDBJ whole genome shotgun (WGS) entry which is preliminary data.</text>
</comment>
<feature type="compositionally biased region" description="Basic and acidic residues" evidence="1">
    <location>
        <begin position="26"/>
        <end position="35"/>
    </location>
</feature>
<protein>
    <submittedName>
        <fullName evidence="2">Uncharacterized protein</fullName>
    </submittedName>
</protein>
<evidence type="ECO:0000313" key="2">
    <source>
        <dbReference type="EMBL" id="TNN36920.1"/>
    </source>
</evidence>
<evidence type="ECO:0000256" key="1">
    <source>
        <dbReference type="SAM" id="MobiDB-lite"/>
    </source>
</evidence>
<keyword evidence="3" id="KW-1185">Reference proteome</keyword>
<organism evidence="2 3">
    <name type="scientific">Liparis tanakae</name>
    <name type="common">Tanaka's snailfish</name>
    <dbReference type="NCBI Taxonomy" id="230148"/>
    <lineage>
        <taxon>Eukaryota</taxon>
        <taxon>Metazoa</taxon>
        <taxon>Chordata</taxon>
        <taxon>Craniata</taxon>
        <taxon>Vertebrata</taxon>
        <taxon>Euteleostomi</taxon>
        <taxon>Actinopterygii</taxon>
        <taxon>Neopterygii</taxon>
        <taxon>Teleostei</taxon>
        <taxon>Neoteleostei</taxon>
        <taxon>Acanthomorphata</taxon>
        <taxon>Eupercaria</taxon>
        <taxon>Perciformes</taxon>
        <taxon>Cottioidei</taxon>
        <taxon>Cottales</taxon>
        <taxon>Liparidae</taxon>
        <taxon>Liparis</taxon>
    </lineage>
</organism>
<dbReference type="AlphaFoldDB" id="A0A4Z2F7P8"/>
<gene>
    <name evidence="2" type="ORF">EYF80_052918</name>
</gene>
<feature type="region of interest" description="Disordered" evidence="1">
    <location>
        <begin position="90"/>
        <end position="111"/>
    </location>
</feature>
<reference evidence="2 3" key="1">
    <citation type="submission" date="2019-03" db="EMBL/GenBank/DDBJ databases">
        <title>First draft genome of Liparis tanakae, snailfish: a comprehensive survey of snailfish specific genes.</title>
        <authorList>
            <person name="Kim W."/>
            <person name="Song I."/>
            <person name="Jeong J.-H."/>
            <person name="Kim D."/>
            <person name="Kim S."/>
            <person name="Ryu S."/>
            <person name="Song J.Y."/>
            <person name="Lee S.K."/>
        </authorList>
    </citation>
    <scope>NUCLEOTIDE SEQUENCE [LARGE SCALE GENOMIC DNA]</scope>
    <source>
        <tissue evidence="2">Muscle</tissue>
    </source>
</reference>
<sequence length="144" mass="15423">MDGILESARVDFCRVLGGVVSKRHEAGLRSERSFQNKDSWPSSAVGPSWREEGGREGGRCGRGGVEGGEVLKETGAEPRSIVAAEEIYTGTQPRAPRVTHTHALTGGDSWKSTPLALTDRHSTPTAGMGPHRCARVFCNYLSAC</sequence>
<dbReference type="EMBL" id="SRLO01001554">
    <property type="protein sequence ID" value="TNN36920.1"/>
    <property type="molecule type" value="Genomic_DNA"/>
</dbReference>
<evidence type="ECO:0000313" key="3">
    <source>
        <dbReference type="Proteomes" id="UP000314294"/>
    </source>
</evidence>